<dbReference type="KEGG" id="age:AA314_01351"/>
<dbReference type="EMBL" id="CP011509">
    <property type="protein sequence ID" value="AKI99724.1"/>
    <property type="molecule type" value="Genomic_DNA"/>
</dbReference>
<dbReference type="InterPro" id="IPR050595">
    <property type="entry name" value="Bact_response_regulator"/>
</dbReference>
<accession>A0AAC8Q2B7</accession>
<evidence type="ECO:0000313" key="5">
    <source>
        <dbReference type="Proteomes" id="UP000035579"/>
    </source>
</evidence>
<dbReference type="PANTHER" id="PTHR44591:SF3">
    <property type="entry name" value="RESPONSE REGULATORY DOMAIN-CONTAINING PROTEIN"/>
    <property type="match status" value="1"/>
</dbReference>
<organism evidence="4 5">
    <name type="scientific">Archangium gephyra</name>
    <dbReference type="NCBI Taxonomy" id="48"/>
    <lineage>
        <taxon>Bacteria</taxon>
        <taxon>Pseudomonadati</taxon>
        <taxon>Myxococcota</taxon>
        <taxon>Myxococcia</taxon>
        <taxon>Myxococcales</taxon>
        <taxon>Cystobacterineae</taxon>
        <taxon>Archangiaceae</taxon>
        <taxon>Archangium</taxon>
    </lineage>
</organism>
<dbReference type="InterPro" id="IPR001789">
    <property type="entry name" value="Sig_transdc_resp-reg_receiver"/>
</dbReference>
<evidence type="ECO:0000256" key="1">
    <source>
        <dbReference type="ARBA" id="ARBA00022553"/>
    </source>
</evidence>
<name>A0AAC8Q2B7_9BACT</name>
<evidence type="ECO:0000259" key="3">
    <source>
        <dbReference type="PROSITE" id="PS50110"/>
    </source>
</evidence>
<proteinExistence type="predicted"/>
<dbReference type="AlphaFoldDB" id="A0AAC8Q2B7"/>
<dbReference type="Pfam" id="PF00072">
    <property type="entry name" value="Response_reg"/>
    <property type="match status" value="1"/>
</dbReference>
<feature type="modified residue" description="4-aspartylphosphate" evidence="2">
    <location>
        <position position="65"/>
    </location>
</feature>
<dbReference type="PROSITE" id="PS50110">
    <property type="entry name" value="RESPONSE_REGULATORY"/>
    <property type="match status" value="1"/>
</dbReference>
<evidence type="ECO:0000256" key="2">
    <source>
        <dbReference type="PROSITE-ProRule" id="PRU00169"/>
    </source>
</evidence>
<dbReference type="Proteomes" id="UP000035579">
    <property type="component" value="Chromosome"/>
</dbReference>
<feature type="domain" description="Response regulatory" evidence="3">
    <location>
        <begin position="16"/>
        <end position="134"/>
    </location>
</feature>
<gene>
    <name evidence="4" type="ORF">AA314_01351</name>
</gene>
<keyword evidence="1 2" id="KW-0597">Phosphoprotein</keyword>
<dbReference type="PANTHER" id="PTHR44591">
    <property type="entry name" value="STRESS RESPONSE REGULATOR PROTEIN 1"/>
    <property type="match status" value="1"/>
</dbReference>
<evidence type="ECO:0000313" key="4">
    <source>
        <dbReference type="EMBL" id="AKI99724.1"/>
    </source>
</evidence>
<dbReference type="SMART" id="SM00448">
    <property type="entry name" value="REC"/>
    <property type="match status" value="1"/>
</dbReference>
<dbReference type="InterPro" id="IPR011006">
    <property type="entry name" value="CheY-like_superfamily"/>
</dbReference>
<dbReference type="SUPFAM" id="SSF52172">
    <property type="entry name" value="CheY-like"/>
    <property type="match status" value="1"/>
</dbReference>
<protein>
    <submittedName>
        <fullName evidence="4">Chemotaxis regulator</fullName>
    </submittedName>
</protein>
<reference evidence="4 5" key="1">
    <citation type="submission" date="2015-05" db="EMBL/GenBank/DDBJ databases">
        <title>Genome assembly of Archangium gephyra DSM 2261.</title>
        <authorList>
            <person name="Sharma G."/>
            <person name="Subramanian S."/>
        </authorList>
    </citation>
    <scope>NUCLEOTIDE SEQUENCE [LARGE SCALE GENOMIC DNA]</scope>
    <source>
        <strain evidence="4 5">DSM 2261</strain>
    </source>
</reference>
<dbReference type="GO" id="GO:0000160">
    <property type="term" value="P:phosphorelay signal transduction system"/>
    <property type="evidence" value="ECO:0007669"/>
    <property type="project" value="InterPro"/>
</dbReference>
<sequence length="145" mass="15855">MGSWRQGFVGDSMNRTVLIVDDSDTIRHILKVYLSKLKLDFLDADRGDRGLRLLGSSPVDLVIADFNMPGMSGLDFVRQVRADTRPEVSRVPLLLLTGGKAPDLEQRALQAGASEFVRKPISSSALSAVVRRHLSLPEDLDGLVA</sequence>
<dbReference type="Gene3D" id="3.40.50.2300">
    <property type="match status" value="1"/>
</dbReference>